<evidence type="ECO:0000313" key="2">
    <source>
        <dbReference type="EMBL" id="MBD8506527.1"/>
    </source>
</evidence>
<dbReference type="Proteomes" id="UP000642993">
    <property type="component" value="Unassembled WGS sequence"/>
</dbReference>
<dbReference type="RefSeq" id="WP_192038993.1">
    <property type="nucleotide sequence ID" value="NZ_JACYWE010000004.1"/>
</dbReference>
<evidence type="ECO:0000313" key="3">
    <source>
        <dbReference type="Proteomes" id="UP000642993"/>
    </source>
</evidence>
<dbReference type="AlphaFoldDB" id="A0A927PMH4"/>
<name>A0A927PMH4_9ACTN</name>
<feature type="region of interest" description="Disordered" evidence="1">
    <location>
        <begin position="42"/>
        <end position="61"/>
    </location>
</feature>
<sequence length="61" mass="6186">MRPRTANRITRVALLVAVLNIGLAGTVAYALDAEATASSTISVVETAPSGSPGNTTICSVR</sequence>
<evidence type="ECO:0000256" key="1">
    <source>
        <dbReference type="SAM" id="MobiDB-lite"/>
    </source>
</evidence>
<dbReference type="EMBL" id="JACYWE010000004">
    <property type="protein sequence ID" value="MBD8506527.1"/>
    <property type="molecule type" value="Genomic_DNA"/>
</dbReference>
<gene>
    <name evidence="2" type="ORF">HT102_08520</name>
</gene>
<proteinExistence type="predicted"/>
<keyword evidence="3" id="KW-1185">Reference proteome</keyword>
<accession>A0A927PMH4</accession>
<organism evidence="2 3">
    <name type="scientific">Lolliginicoccus lacisalsi</name>
    <dbReference type="NCBI Taxonomy" id="2742202"/>
    <lineage>
        <taxon>Bacteria</taxon>
        <taxon>Bacillati</taxon>
        <taxon>Actinomycetota</taxon>
        <taxon>Actinomycetes</taxon>
        <taxon>Mycobacteriales</taxon>
        <taxon>Hoyosellaceae</taxon>
        <taxon>Lolliginicoccus</taxon>
    </lineage>
</organism>
<reference evidence="2" key="1">
    <citation type="submission" date="2020-09" db="EMBL/GenBank/DDBJ databases">
        <title>Hoyosella lacisalsi sp. nov., a halotolerant actinobacterium isolated from soil of Lake Gudzhirganskoe.</title>
        <authorList>
            <person name="Yang Q."/>
            <person name="Guo P.Y."/>
            <person name="Liu S.W."/>
            <person name="Li F.N."/>
            <person name="Sun C.H."/>
        </authorList>
    </citation>
    <scope>NUCLEOTIDE SEQUENCE</scope>
    <source>
        <strain evidence="2">G463</strain>
    </source>
</reference>
<comment type="caution">
    <text evidence="2">The sequence shown here is derived from an EMBL/GenBank/DDBJ whole genome shotgun (WGS) entry which is preliminary data.</text>
</comment>
<protein>
    <submittedName>
        <fullName evidence="2">Uncharacterized protein</fullName>
    </submittedName>
</protein>